<dbReference type="EMBL" id="WNDP01000014">
    <property type="protein sequence ID" value="KAF1027062.1"/>
    <property type="molecule type" value="Genomic_DNA"/>
</dbReference>
<organism evidence="1 2">
    <name type="scientific">Acinetobacter bereziniae</name>
    <name type="common">Acinetobacter genomosp. 10</name>
    <dbReference type="NCBI Taxonomy" id="106648"/>
    <lineage>
        <taxon>Bacteria</taxon>
        <taxon>Pseudomonadati</taxon>
        <taxon>Pseudomonadota</taxon>
        <taxon>Gammaproteobacteria</taxon>
        <taxon>Moraxellales</taxon>
        <taxon>Moraxellaceae</taxon>
        <taxon>Acinetobacter</taxon>
    </lineage>
</organism>
<name>A0A833PJP2_ACIBZ</name>
<accession>A0A833PJP2</accession>
<evidence type="ECO:0000313" key="2">
    <source>
        <dbReference type="Proteomes" id="UP000490535"/>
    </source>
</evidence>
<sequence length="345" mass="37379">MPLSQPELNAIAFAVNSNLKNLIPKTTNVRGAASFEKGFPYETMVKKLAGGIPPSGYDFNGIFNHLSQHQVWLNAGGKYKFSGELANAIGGYHKGAQLISDDGLRIYVSTIDGNKNNLNNNLTGWALMGTSEFENIIQAERDARISSDNLLNNKIDYEIGQRTSADNALQNNINLKYDKTGGVVSGDVHVNGVLGVNTDSPNGGVIFSPNTPTNGQDTQITAISGNRIECYFFDKPIRAPTEVGGGWVTLTGDSAFGTTQMWRDMTANRASHTTYTNTKPYPIEFCIFLEAGGNGAVVNVFADGVFLYSLSNTTAWGTSRACSIIVPPKSTYRAEGNFTKWTELF</sequence>
<proteinExistence type="predicted"/>
<comment type="caution">
    <text evidence="1">The sequence shown here is derived from an EMBL/GenBank/DDBJ whole genome shotgun (WGS) entry which is preliminary data.</text>
</comment>
<dbReference type="AlphaFoldDB" id="A0A833PJP2"/>
<protein>
    <recommendedName>
        <fullName evidence="3">Phage tail fiber protein</fullName>
    </recommendedName>
</protein>
<evidence type="ECO:0000313" key="1">
    <source>
        <dbReference type="EMBL" id="KAF1027062.1"/>
    </source>
</evidence>
<dbReference type="Proteomes" id="UP000490535">
    <property type="component" value="Unassembled WGS sequence"/>
</dbReference>
<reference evidence="2" key="1">
    <citation type="journal article" date="2020" name="MBio">
        <title>Horizontal gene transfer to a defensive symbiont with a reduced genome amongst a multipartite beetle microbiome.</title>
        <authorList>
            <person name="Waterworth S.C."/>
            <person name="Florez L.V."/>
            <person name="Rees E.R."/>
            <person name="Hertweck C."/>
            <person name="Kaltenpoth M."/>
            <person name="Kwan J.C."/>
        </authorList>
    </citation>
    <scope>NUCLEOTIDE SEQUENCE [LARGE SCALE GENOMIC DNA]</scope>
</reference>
<gene>
    <name evidence="1" type="ORF">GAK29_00868</name>
</gene>
<evidence type="ECO:0008006" key="3">
    <source>
        <dbReference type="Google" id="ProtNLM"/>
    </source>
</evidence>